<keyword evidence="2" id="KW-1185">Reference proteome</keyword>
<dbReference type="OrthoDB" id="6629375at2759"/>
<name>A0A9P6GWI1_9MICR</name>
<gene>
    <name evidence="1" type="ORF">NGRA_2489</name>
</gene>
<evidence type="ECO:0000313" key="2">
    <source>
        <dbReference type="Proteomes" id="UP000740883"/>
    </source>
</evidence>
<dbReference type="AlphaFoldDB" id="A0A9P6GWI1"/>
<protein>
    <submittedName>
        <fullName evidence="1">Uncharacterized protein</fullName>
    </submittedName>
</protein>
<dbReference type="EMBL" id="SBJO01000284">
    <property type="protein sequence ID" value="KAF9761650.1"/>
    <property type="molecule type" value="Genomic_DNA"/>
</dbReference>
<sequence>MSELHDRSLDFQKLCLIVSDAATYAIKPFLILNNIFSNLKHVICLSHLLYTLCEKVRSVSENSNFISSKIKRHLIKSRENQAIFKMLLDSTSKVSITYKMGNMIEIYKNNHSKLQQV</sequence>
<reference evidence="1 2" key="1">
    <citation type="journal article" date="2020" name="Genome Biol. Evol.">
        <title>Comparative genomics of strictly vertically transmitted, feminizing microsporidia endosymbionts of amphipod crustaceans.</title>
        <authorList>
            <person name="Cormier A."/>
            <person name="Chebbi M.A."/>
            <person name="Giraud I."/>
            <person name="Wattier R."/>
            <person name="Teixeira M."/>
            <person name="Gilbert C."/>
            <person name="Rigaud T."/>
            <person name="Cordaux R."/>
        </authorList>
    </citation>
    <scope>NUCLEOTIDE SEQUENCE [LARGE SCALE GENOMIC DNA]</scope>
    <source>
        <strain evidence="1 2">Ou3-Ou53</strain>
    </source>
</reference>
<accession>A0A9P6GWI1</accession>
<evidence type="ECO:0000313" key="1">
    <source>
        <dbReference type="EMBL" id="KAF9761650.1"/>
    </source>
</evidence>
<proteinExistence type="predicted"/>
<organism evidence="1 2">
    <name type="scientific">Nosema granulosis</name>
    <dbReference type="NCBI Taxonomy" id="83296"/>
    <lineage>
        <taxon>Eukaryota</taxon>
        <taxon>Fungi</taxon>
        <taxon>Fungi incertae sedis</taxon>
        <taxon>Microsporidia</taxon>
        <taxon>Nosematidae</taxon>
        <taxon>Nosema</taxon>
    </lineage>
</organism>
<dbReference type="Proteomes" id="UP000740883">
    <property type="component" value="Unassembled WGS sequence"/>
</dbReference>
<comment type="caution">
    <text evidence="1">The sequence shown here is derived from an EMBL/GenBank/DDBJ whole genome shotgun (WGS) entry which is preliminary data.</text>
</comment>